<sequence length="245" mass="27239">MSSGLSDNIPIELRYRPVSPVDNLSFEERQQQQAAQRQRRDGPEYVRSQIQTARRDAQQIYDRRPPNTRNRSSSQQTESTSRRRRIHLAGQDGHATILLRLLSQSSGQREPEVCTTIRVTIDVPETPSPMMSSQTIHSFNATMRSPASAGQPRGHRRHRPLRPQQQPLETQMGVPAPEPNRQSPESVGQANHTSDTATSCNSITGMSKCRPDPPSELGSPPGTEPPSEPELELPQPQMGQQSASD</sequence>
<evidence type="ECO:0000313" key="3">
    <source>
        <dbReference type="Proteomes" id="UP000295192"/>
    </source>
</evidence>
<protein>
    <submittedName>
        <fullName evidence="2">Uncharacterized protein</fullName>
    </submittedName>
</protein>
<reference evidence="2 3" key="1">
    <citation type="journal article" date="2019" name="J. Hered.">
        <title>An Improved Genome Assembly for Drosophila navojoa, the Basal Species in the mojavensis Cluster.</title>
        <authorList>
            <person name="Vanderlinde T."/>
            <person name="Dupim E.G."/>
            <person name="Nazario-Yepiz N.O."/>
            <person name="Carvalho A.B."/>
        </authorList>
    </citation>
    <scope>NUCLEOTIDE SEQUENCE [LARGE SCALE GENOMIC DNA]</scope>
    <source>
        <strain evidence="2">Navoj_Jal97</strain>
        <tissue evidence="2">Whole organism</tissue>
    </source>
</reference>
<feature type="compositionally biased region" description="Polar residues" evidence="1">
    <location>
        <begin position="180"/>
        <end position="205"/>
    </location>
</feature>
<feature type="compositionally biased region" description="Low complexity" evidence="1">
    <location>
        <begin position="232"/>
        <end position="245"/>
    </location>
</feature>
<accession>A0A484C081</accession>
<feature type="compositionally biased region" description="Basic and acidic residues" evidence="1">
    <location>
        <begin position="53"/>
        <end position="65"/>
    </location>
</feature>
<feature type="compositionally biased region" description="Low complexity" evidence="1">
    <location>
        <begin position="67"/>
        <end position="79"/>
    </location>
</feature>
<dbReference type="AlphaFoldDB" id="A0A484C081"/>
<keyword evidence="3" id="KW-1185">Reference proteome</keyword>
<feature type="region of interest" description="Disordered" evidence="1">
    <location>
        <begin position="22"/>
        <end position="91"/>
    </location>
</feature>
<evidence type="ECO:0000313" key="2">
    <source>
        <dbReference type="EMBL" id="TDG53340.1"/>
    </source>
</evidence>
<name>A0A484C081_DRONA</name>
<evidence type="ECO:0000256" key="1">
    <source>
        <dbReference type="SAM" id="MobiDB-lite"/>
    </source>
</evidence>
<dbReference type="OrthoDB" id="115198at2759"/>
<proteinExistence type="predicted"/>
<gene>
    <name evidence="2" type="ORF">AWZ03_000155</name>
</gene>
<dbReference type="EMBL" id="LSRL02000001">
    <property type="protein sequence ID" value="TDG53340.1"/>
    <property type="molecule type" value="Genomic_DNA"/>
</dbReference>
<organism evidence="2 3">
    <name type="scientific">Drosophila navojoa</name>
    <name type="common">Fruit fly</name>
    <dbReference type="NCBI Taxonomy" id="7232"/>
    <lineage>
        <taxon>Eukaryota</taxon>
        <taxon>Metazoa</taxon>
        <taxon>Ecdysozoa</taxon>
        <taxon>Arthropoda</taxon>
        <taxon>Hexapoda</taxon>
        <taxon>Insecta</taxon>
        <taxon>Pterygota</taxon>
        <taxon>Neoptera</taxon>
        <taxon>Endopterygota</taxon>
        <taxon>Diptera</taxon>
        <taxon>Brachycera</taxon>
        <taxon>Muscomorpha</taxon>
        <taxon>Ephydroidea</taxon>
        <taxon>Drosophilidae</taxon>
        <taxon>Drosophila</taxon>
    </lineage>
</organism>
<feature type="region of interest" description="Disordered" evidence="1">
    <location>
        <begin position="144"/>
        <end position="245"/>
    </location>
</feature>
<dbReference type="Proteomes" id="UP000295192">
    <property type="component" value="Unassembled WGS sequence"/>
</dbReference>
<comment type="caution">
    <text evidence="2">The sequence shown here is derived from an EMBL/GenBank/DDBJ whole genome shotgun (WGS) entry which is preliminary data.</text>
</comment>